<reference evidence="2" key="1">
    <citation type="submission" date="2013-06" db="EMBL/GenBank/DDBJ databases">
        <authorList>
            <person name="Zhao Q."/>
        </authorList>
    </citation>
    <scope>NUCLEOTIDE SEQUENCE</scope>
    <source>
        <strain evidence="2">cv. W1943</strain>
    </source>
</reference>
<evidence type="ECO:0000313" key="1">
    <source>
        <dbReference type="EnsemblPlants" id="ORUFI09G15880.3"/>
    </source>
</evidence>
<reference evidence="1" key="2">
    <citation type="submission" date="2015-06" db="UniProtKB">
        <authorList>
            <consortium name="EnsemblPlants"/>
        </authorList>
    </citation>
    <scope>IDENTIFICATION</scope>
</reference>
<dbReference type="AlphaFoldDB" id="A0A0E0QT30"/>
<evidence type="ECO:0000313" key="2">
    <source>
        <dbReference type="Proteomes" id="UP000008022"/>
    </source>
</evidence>
<organism evidence="1 2">
    <name type="scientific">Oryza rufipogon</name>
    <name type="common">Brownbeard rice</name>
    <name type="synonym">Asian wild rice</name>
    <dbReference type="NCBI Taxonomy" id="4529"/>
    <lineage>
        <taxon>Eukaryota</taxon>
        <taxon>Viridiplantae</taxon>
        <taxon>Streptophyta</taxon>
        <taxon>Embryophyta</taxon>
        <taxon>Tracheophyta</taxon>
        <taxon>Spermatophyta</taxon>
        <taxon>Magnoliopsida</taxon>
        <taxon>Liliopsida</taxon>
        <taxon>Poales</taxon>
        <taxon>Poaceae</taxon>
        <taxon>BOP clade</taxon>
        <taxon>Oryzoideae</taxon>
        <taxon>Oryzeae</taxon>
        <taxon>Oryzinae</taxon>
        <taxon>Oryza</taxon>
    </lineage>
</organism>
<accession>A0A0E0QT30</accession>
<keyword evidence="2" id="KW-1185">Reference proteome</keyword>
<dbReference type="HOGENOM" id="CLU_2610298_0_0_1"/>
<dbReference type="Gramene" id="ORUFI09G15880.3">
    <property type="protein sequence ID" value="ORUFI09G15880.3"/>
    <property type="gene ID" value="ORUFI09G15880"/>
</dbReference>
<name>A0A0E0QT30_ORYRU</name>
<protein>
    <submittedName>
        <fullName evidence="1">Uncharacterized protein</fullName>
    </submittedName>
</protein>
<proteinExistence type="predicted"/>
<dbReference type="EnsemblPlants" id="ORUFI09G15880.3">
    <property type="protein sequence ID" value="ORUFI09G15880.3"/>
    <property type="gene ID" value="ORUFI09G15880"/>
</dbReference>
<sequence length="79" mass="8714">MATITTDSISSSTIIIRLRHRLPLPPCMPLPQASFLQRSSKEASAGAYDHLGELDQALFMYLDHGSHAASHQEQRLIIA</sequence>
<dbReference type="Proteomes" id="UP000008022">
    <property type="component" value="Unassembled WGS sequence"/>
</dbReference>